<evidence type="ECO:0000313" key="2">
    <source>
        <dbReference type="Proteomes" id="UP001333110"/>
    </source>
</evidence>
<evidence type="ECO:0000313" key="1">
    <source>
        <dbReference type="EMBL" id="KAK4813958.1"/>
    </source>
</evidence>
<dbReference type="AlphaFoldDB" id="A0AAN7MPV0"/>
<dbReference type="EMBL" id="JAUNZN010000011">
    <property type="protein sequence ID" value="KAK4813958.1"/>
    <property type="molecule type" value="Genomic_DNA"/>
</dbReference>
<protein>
    <recommendedName>
        <fullName evidence="3">Rna-directed dna polymerase from mobile element jockey-like</fullName>
    </recommendedName>
</protein>
<proteinExistence type="predicted"/>
<keyword evidence="2" id="KW-1185">Reference proteome</keyword>
<accession>A0AAN7MPV0</accession>
<dbReference type="PANTHER" id="PTHR33332">
    <property type="entry name" value="REVERSE TRANSCRIPTASE DOMAIN-CONTAINING PROTEIN"/>
    <property type="match status" value="1"/>
</dbReference>
<reference evidence="1 2" key="1">
    <citation type="journal article" date="2023" name="J. Hered.">
        <title>Chromosome-level genome of the wood stork (Mycteria americana) provides insight into avian chromosome evolution.</title>
        <authorList>
            <person name="Flamio R. Jr."/>
            <person name="Ramstad K.M."/>
        </authorList>
    </citation>
    <scope>NUCLEOTIDE SEQUENCE [LARGE SCALE GENOMIC DNA]</scope>
    <source>
        <strain evidence="1">JAX WOST 10</strain>
    </source>
</reference>
<sequence length="140" mass="15685">MVRDMKGNKKGFFQCISNKRKAKENMGLLPNGTEGTFPRYLGRDKKVIESSRHGFMMRKSCLTNLIAFYNEITSLDEERVVDVVYSDFSKAFKIGSIVRPTLFNLFINGLDVGTNCTLSKFADDRKLGGVADRPDSCAAI</sequence>
<comment type="caution">
    <text evidence="1">The sequence shown here is derived from an EMBL/GenBank/DDBJ whole genome shotgun (WGS) entry which is preliminary data.</text>
</comment>
<evidence type="ECO:0008006" key="3">
    <source>
        <dbReference type="Google" id="ProtNLM"/>
    </source>
</evidence>
<dbReference type="Proteomes" id="UP001333110">
    <property type="component" value="Unassembled WGS sequence"/>
</dbReference>
<name>A0AAN7MPV0_MYCAM</name>
<gene>
    <name evidence="1" type="ORF">QYF61_003692</name>
</gene>
<organism evidence="1 2">
    <name type="scientific">Mycteria americana</name>
    <name type="common">Wood stork</name>
    <dbReference type="NCBI Taxonomy" id="33587"/>
    <lineage>
        <taxon>Eukaryota</taxon>
        <taxon>Metazoa</taxon>
        <taxon>Chordata</taxon>
        <taxon>Craniata</taxon>
        <taxon>Vertebrata</taxon>
        <taxon>Euteleostomi</taxon>
        <taxon>Archelosauria</taxon>
        <taxon>Archosauria</taxon>
        <taxon>Dinosauria</taxon>
        <taxon>Saurischia</taxon>
        <taxon>Theropoda</taxon>
        <taxon>Coelurosauria</taxon>
        <taxon>Aves</taxon>
        <taxon>Neognathae</taxon>
        <taxon>Neoaves</taxon>
        <taxon>Aequornithes</taxon>
        <taxon>Ciconiiformes</taxon>
        <taxon>Ciconiidae</taxon>
        <taxon>Mycteria</taxon>
    </lineage>
</organism>